<name>A0A3A2ZQC4_9EURO</name>
<dbReference type="GO" id="GO:0005634">
    <property type="term" value="C:nucleus"/>
    <property type="evidence" value="ECO:0007669"/>
    <property type="project" value="UniProtKB-SubCell"/>
</dbReference>
<feature type="compositionally biased region" description="Basic and acidic residues" evidence="10">
    <location>
        <begin position="464"/>
        <end position="477"/>
    </location>
</feature>
<dbReference type="Proteomes" id="UP000266188">
    <property type="component" value="Unassembled WGS sequence"/>
</dbReference>
<dbReference type="PANTHER" id="PTHR47655:SF2">
    <property type="entry name" value="QUINIC ACID UTILIZATION ACTIVATOR"/>
    <property type="match status" value="1"/>
</dbReference>
<dbReference type="GO" id="GO:0000981">
    <property type="term" value="F:DNA-binding transcription factor activity, RNA polymerase II-specific"/>
    <property type="evidence" value="ECO:0007669"/>
    <property type="project" value="InterPro"/>
</dbReference>
<protein>
    <submittedName>
        <fullName evidence="12">Quinic acid utilization activator</fullName>
    </submittedName>
</protein>
<keyword evidence="9" id="KW-0539">Nucleus</keyword>
<comment type="subcellular location">
    <subcellularLocation>
        <location evidence="1">Nucleus</location>
    </subcellularLocation>
</comment>
<evidence type="ECO:0000256" key="1">
    <source>
        <dbReference type="ARBA" id="ARBA00004123"/>
    </source>
</evidence>
<evidence type="ECO:0000256" key="6">
    <source>
        <dbReference type="ARBA" id="ARBA00023125"/>
    </source>
</evidence>
<feature type="compositionally biased region" description="Polar residues" evidence="10">
    <location>
        <begin position="320"/>
        <end position="331"/>
    </location>
</feature>
<evidence type="ECO:0000256" key="10">
    <source>
        <dbReference type="SAM" id="MobiDB-lite"/>
    </source>
</evidence>
<dbReference type="EMBL" id="MVGC01000422">
    <property type="protein sequence ID" value="RJE19301.1"/>
    <property type="molecule type" value="Genomic_DNA"/>
</dbReference>
<dbReference type="PROSITE" id="PS00463">
    <property type="entry name" value="ZN2_CY6_FUNGAL_1"/>
    <property type="match status" value="1"/>
</dbReference>
<dbReference type="PANTHER" id="PTHR47655">
    <property type="entry name" value="QUINIC ACID UTILIZATION ACTIVATOR"/>
    <property type="match status" value="1"/>
</dbReference>
<dbReference type="CDD" id="cd00067">
    <property type="entry name" value="GAL4"/>
    <property type="match status" value="1"/>
</dbReference>
<proteinExistence type="predicted"/>
<keyword evidence="8" id="KW-0804">Transcription</keyword>
<evidence type="ECO:0000256" key="9">
    <source>
        <dbReference type="ARBA" id="ARBA00023242"/>
    </source>
</evidence>
<dbReference type="GO" id="GO:0008270">
    <property type="term" value="F:zinc ion binding"/>
    <property type="evidence" value="ECO:0007669"/>
    <property type="project" value="InterPro"/>
</dbReference>
<keyword evidence="13" id="KW-1185">Reference proteome</keyword>
<feature type="compositionally biased region" description="Low complexity" evidence="10">
    <location>
        <begin position="229"/>
        <end position="248"/>
    </location>
</feature>
<keyword evidence="3" id="KW-0862">Zinc</keyword>
<keyword evidence="4" id="KW-0672">Quinate metabolism</keyword>
<keyword evidence="5" id="KW-0805">Transcription regulation</keyword>
<keyword evidence="6" id="KW-0238">DNA-binding</keyword>
<dbReference type="FunFam" id="4.10.240.10:FF:000005">
    <property type="entry name" value="Quinic acid utilization activator"/>
    <property type="match status" value="1"/>
</dbReference>
<evidence type="ECO:0000259" key="11">
    <source>
        <dbReference type="PROSITE" id="PS50048"/>
    </source>
</evidence>
<dbReference type="InterPro" id="IPR052783">
    <property type="entry name" value="Metabolic/Drug-Res_Regulator"/>
</dbReference>
<organism evidence="12 13">
    <name type="scientific">Aspergillus sclerotialis</name>
    <dbReference type="NCBI Taxonomy" id="2070753"/>
    <lineage>
        <taxon>Eukaryota</taxon>
        <taxon>Fungi</taxon>
        <taxon>Dikarya</taxon>
        <taxon>Ascomycota</taxon>
        <taxon>Pezizomycotina</taxon>
        <taxon>Eurotiomycetes</taxon>
        <taxon>Eurotiomycetidae</taxon>
        <taxon>Eurotiales</taxon>
        <taxon>Aspergillaceae</taxon>
        <taxon>Aspergillus</taxon>
        <taxon>Aspergillus subgen. Polypaecilum</taxon>
    </lineage>
</organism>
<evidence type="ECO:0000256" key="8">
    <source>
        <dbReference type="ARBA" id="ARBA00023163"/>
    </source>
</evidence>
<dbReference type="SMART" id="SM00066">
    <property type="entry name" value="GAL4"/>
    <property type="match status" value="1"/>
</dbReference>
<gene>
    <name evidence="12" type="ORF">PHISCL_08358</name>
</gene>
<evidence type="ECO:0000256" key="2">
    <source>
        <dbReference type="ARBA" id="ARBA00022723"/>
    </source>
</evidence>
<dbReference type="AlphaFoldDB" id="A0A3A2ZQC4"/>
<evidence type="ECO:0000256" key="7">
    <source>
        <dbReference type="ARBA" id="ARBA00023159"/>
    </source>
</evidence>
<feature type="domain" description="Zn(2)-C6 fungal-type" evidence="11">
    <location>
        <begin position="44"/>
        <end position="74"/>
    </location>
</feature>
<keyword evidence="2" id="KW-0479">Metal-binding</keyword>
<feature type="region of interest" description="Disordered" evidence="10">
    <location>
        <begin position="193"/>
        <end position="256"/>
    </location>
</feature>
<evidence type="ECO:0000256" key="4">
    <source>
        <dbReference type="ARBA" id="ARBA00022911"/>
    </source>
</evidence>
<feature type="compositionally biased region" description="Polar residues" evidence="10">
    <location>
        <begin position="340"/>
        <end position="353"/>
    </location>
</feature>
<feature type="compositionally biased region" description="Basic and acidic residues" evidence="10">
    <location>
        <begin position="19"/>
        <end position="34"/>
    </location>
</feature>
<dbReference type="InterPro" id="IPR036864">
    <property type="entry name" value="Zn2-C6_fun-type_DNA-bd_sf"/>
</dbReference>
<feature type="compositionally biased region" description="Polar residues" evidence="10">
    <location>
        <begin position="205"/>
        <end position="228"/>
    </location>
</feature>
<dbReference type="Pfam" id="PF00172">
    <property type="entry name" value="Zn_clus"/>
    <property type="match status" value="1"/>
</dbReference>
<evidence type="ECO:0000256" key="5">
    <source>
        <dbReference type="ARBA" id="ARBA00023015"/>
    </source>
</evidence>
<feature type="region of interest" description="Disordered" evidence="10">
    <location>
        <begin position="290"/>
        <end position="359"/>
    </location>
</feature>
<dbReference type="SUPFAM" id="SSF57701">
    <property type="entry name" value="Zn2/Cys6 DNA-binding domain"/>
    <property type="match status" value="1"/>
</dbReference>
<evidence type="ECO:0000313" key="12">
    <source>
        <dbReference type="EMBL" id="RJE19301.1"/>
    </source>
</evidence>
<feature type="region of interest" description="Disordered" evidence="10">
    <location>
        <begin position="1"/>
        <end position="41"/>
    </location>
</feature>
<comment type="caution">
    <text evidence="12">The sequence shown here is derived from an EMBL/GenBank/DDBJ whole genome shotgun (WGS) entry which is preliminary data.</text>
</comment>
<dbReference type="GO" id="GO:0003677">
    <property type="term" value="F:DNA binding"/>
    <property type="evidence" value="ECO:0007669"/>
    <property type="project" value="UniProtKB-KW"/>
</dbReference>
<dbReference type="InterPro" id="IPR001138">
    <property type="entry name" value="Zn2Cys6_DnaBD"/>
</dbReference>
<dbReference type="PROSITE" id="PS50048">
    <property type="entry name" value="ZN2_CY6_FUNGAL_2"/>
    <property type="match status" value="1"/>
</dbReference>
<accession>A0A3A2ZQC4</accession>
<feature type="region of interest" description="Disordered" evidence="10">
    <location>
        <begin position="436"/>
        <end position="477"/>
    </location>
</feature>
<evidence type="ECO:0000313" key="13">
    <source>
        <dbReference type="Proteomes" id="UP000266188"/>
    </source>
</evidence>
<reference evidence="13" key="1">
    <citation type="submission" date="2017-02" db="EMBL/GenBank/DDBJ databases">
        <authorList>
            <person name="Tafer H."/>
            <person name="Lopandic K."/>
        </authorList>
    </citation>
    <scope>NUCLEOTIDE SEQUENCE [LARGE SCALE GENOMIC DNA]</scope>
    <source>
        <strain evidence="13">CBS 366.77</strain>
    </source>
</reference>
<evidence type="ECO:0000256" key="3">
    <source>
        <dbReference type="ARBA" id="ARBA00022833"/>
    </source>
</evidence>
<dbReference type="GO" id="GO:0045944">
    <property type="term" value="P:positive regulation of transcription by RNA polymerase II"/>
    <property type="evidence" value="ECO:0007669"/>
    <property type="project" value="TreeGrafter"/>
</dbReference>
<sequence length="477" mass="52280">MPNTARQASGDGATKRSRAATDESGRQNPEEHTPAPKRQRVSRACDSCRLKKDKCDGVQPVCSTCTSLNRPCTYNSNPKKRGVPTGYIRALESLLGLVFTKISGGEETILGLLRAENLLRRLAVTAKEPDESDVFYSSWKNSAVLKEIDKILILLEQPEDEQNKWFNSMPQDTGAMSPTDFLAWHLPEGLRDQPEPSSFVYATNPPANTSPARNTTSYTTRDSGTQTAPLLDLTDTAPGDTAPTATLDGPPQETDLLPSENVHRLHLQLPSKPGPALDIRISYDPHGNIITQSSGSPPAIPLSTDTRQGALPLQTPPTSIPATRQPETLRQNYPPGRTARGSQHSVPNSSTSAMPPDLSTPVHPPTTQYAPAYDPNLNFDPFANMEEYRPQQPRIAPDLDALFDELASLDGTDRTDTRPEFMQNLGFVPNSRMPELSSFTGHAEPFIPTQAQELSYHGTSNPRQEPRQMDDAARLRS</sequence>
<dbReference type="Gene3D" id="4.10.240.10">
    <property type="entry name" value="Zn(2)-C6 fungal-type DNA-binding domain"/>
    <property type="match status" value="1"/>
</dbReference>
<dbReference type="OrthoDB" id="2534600at2759"/>
<feature type="compositionally biased region" description="Polar residues" evidence="10">
    <location>
        <begin position="449"/>
        <end position="463"/>
    </location>
</feature>
<keyword evidence="7" id="KW-0010">Activator</keyword>